<dbReference type="InterPro" id="IPR000537">
    <property type="entry name" value="UbiA_prenyltransferase"/>
</dbReference>
<accession>A0ABS2HNY5</accession>
<evidence type="ECO:0000256" key="2">
    <source>
        <dbReference type="ARBA" id="ARBA00022428"/>
    </source>
</evidence>
<name>A0ABS2HNY5_9VIBR</name>
<gene>
    <name evidence="8" type="primary">menA</name>
    <name evidence="10" type="ORF">JQC93_15275</name>
</gene>
<feature type="transmembrane region" description="Helical" evidence="8">
    <location>
        <begin position="249"/>
        <end position="268"/>
    </location>
</feature>
<dbReference type="Proteomes" id="UP000809621">
    <property type="component" value="Unassembled WGS sequence"/>
</dbReference>
<dbReference type="Pfam" id="PF01040">
    <property type="entry name" value="UbiA"/>
    <property type="match status" value="1"/>
</dbReference>
<dbReference type="CDD" id="cd13962">
    <property type="entry name" value="PT_UbiA_UBIAD1"/>
    <property type="match status" value="1"/>
</dbReference>
<dbReference type="InterPro" id="IPR004657">
    <property type="entry name" value="MenA"/>
</dbReference>
<dbReference type="GO" id="GO:0046428">
    <property type="term" value="F:1,4-dihydroxy-2-naphthoate polyprenyltransferase activity"/>
    <property type="evidence" value="ECO:0007669"/>
    <property type="project" value="UniProtKB-EC"/>
</dbReference>
<feature type="transmembrane region" description="Helical" evidence="8">
    <location>
        <begin position="95"/>
        <end position="115"/>
    </location>
</feature>
<evidence type="ECO:0000256" key="8">
    <source>
        <dbReference type="HAMAP-Rule" id="MF_01937"/>
    </source>
</evidence>
<sequence length="302" mass="31799">MNTIPIQAWIGATRPKTLPLALCSILLGSTLAYTNGSLSISTLVLAIVTASLLQILSNLANDYGDAVKGTDNEQRIGPTRAVQSGDISLPTMKKALWVTSLLTLVSGLALVMMSVNTPTQIVLFLGLGISSMLAAVAYTVGKRPYGYLGLGDLAVLLFFGFVGVIGSEILHTGVFTLLSLIPAAACGLLSVAVLNINNMRDIDNDEASGKHTVPVRIGLQSAKQYHLILCGLAWALFACYLVFIDASILSIAIYSIALAPIAVHCGKIKECDYPSQVAPLMGDVVKTALLVNVVFIVALLVN</sequence>
<feature type="transmembrane region" description="Helical" evidence="8">
    <location>
        <begin position="280"/>
        <end position="301"/>
    </location>
</feature>
<evidence type="ECO:0000256" key="3">
    <source>
        <dbReference type="ARBA" id="ARBA00022475"/>
    </source>
</evidence>
<evidence type="ECO:0000256" key="6">
    <source>
        <dbReference type="ARBA" id="ARBA00022989"/>
    </source>
</evidence>
<protein>
    <recommendedName>
        <fullName evidence="8 9">1,4-dihydroxy-2-naphthoate octaprenyltransferase</fullName>
        <shortName evidence="8">DHNA-octaprenyltransferase</shortName>
        <ecNumber evidence="8 9">2.5.1.74</ecNumber>
    </recommendedName>
</protein>
<keyword evidence="6 8" id="KW-1133">Transmembrane helix</keyword>
<feature type="transmembrane region" description="Helical" evidence="8">
    <location>
        <begin position="121"/>
        <end position="140"/>
    </location>
</feature>
<comment type="pathway">
    <text evidence="8">Quinol/quinone metabolism; menaquinone biosynthesis; menaquinol from 1,4-dihydroxy-2-naphthoate: step 1/2.</text>
</comment>
<evidence type="ECO:0000256" key="4">
    <source>
        <dbReference type="ARBA" id="ARBA00022679"/>
    </source>
</evidence>
<dbReference type="EMBL" id="JAFEUM010000006">
    <property type="protein sequence ID" value="MBM7037769.1"/>
    <property type="molecule type" value="Genomic_DNA"/>
</dbReference>
<dbReference type="Gene3D" id="1.10.357.140">
    <property type="entry name" value="UbiA prenyltransferase"/>
    <property type="match status" value="1"/>
</dbReference>
<feature type="transmembrane region" description="Helical" evidence="8">
    <location>
        <begin position="225"/>
        <end position="243"/>
    </location>
</feature>
<comment type="subcellular location">
    <subcellularLocation>
        <location evidence="8">Cell membrane</location>
        <topology evidence="8">Multi-pass membrane protein</topology>
    </subcellularLocation>
    <subcellularLocation>
        <location evidence="1">Membrane</location>
        <topology evidence="1">Multi-pass membrane protein</topology>
    </subcellularLocation>
</comment>
<evidence type="ECO:0000313" key="11">
    <source>
        <dbReference type="Proteomes" id="UP000809621"/>
    </source>
</evidence>
<keyword evidence="2 8" id="KW-0474">Menaquinone biosynthesis</keyword>
<dbReference type="NCBIfam" id="TIGR00751">
    <property type="entry name" value="menA"/>
    <property type="match status" value="1"/>
</dbReference>
<evidence type="ECO:0000256" key="7">
    <source>
        <dbReference type="ARBA" id="ARBA00023136"/>
    </source>
</evidence>
<keyword evidence="5 8" id="KW-0812">Transmembrane</keyword>
<dbReference type="InterPro" id="IPR044878">
    <property type="entry name" value="UbiA_sf"/>
</dbReference>
<dbReference type="RefSeq" id="WP_205159269.1">
    <property type="nucleotide sequence ID" value="NZ_JAFEUM010000006.1"/>
</dbReference>
<comment type="similarity">
    <text evidence="8">Belongs to the MenA family. Type 1 subfamily.</text>
</comment>
<evidence type="ECO:0000256" key="9">
    <source>
        <dbReference type="NCBIfam" id="TIGR00751"/>
    </source>
</evidence>
<comment type="function">
    <text evidence="8">Conversion of 1,4-dihydroxy-2-naphthoate (DHNA) to demethylmenaquinone (DMK).</text>
</comment>
<evidence type="ECO:0000256" key="1">
    <source>
        <dbReference type="ARBA" id="ARBA00004141"/>
    </source>
</evidence>
<proteinExistence type="inferred from homology"/>
<keyword evidence="11" id="KW-1185">Reference proteome</keyword>
<comment type="caution">
    <text evidence="10">The sequence shown here is derived from an EMBL/GenBank/DDBJ whole genome shotgun (WGS) entry which is preliminary data.</text>
</comment>
<dbReference type="PANTHER" id="PTHR13929:SF0">
    <property type="entry name" value="UBIA PRENYLTRANSFERASE DOMAIN-CONTAINING PROTEIN 1"/>
    <property type="match status" value="1"/>
</dbReference>
<dbReference type="NCBIfam" id="NF004750">
    <property type="entry name" value="PRK06080.1-2"/>
    <property type="match status" value="1"/>
</dbReference>
<keyword evidence="7 8" id="KW-0472">Membrane</keyword>
<dbReference type="PIRSF" id="PIRSF005355">
    <property type="entry name" value="UBIAD1"/>
    <property type="match status" value="1"/>
</dbReference>
<dbReference type="EC" id="2.5.1.74" evidence="8 9"/>
<feature type="transmembrane region" description="Helical" evidence="8">
    <location>
        <begin position="42"/>
        <end position="60"/>
    </location>
</feature>
<feature type="transmembrane region" description="Helical" evidence="8">
    <location>
        <begin position="147"/>
        <end position="167"/>
    </location>
</feature>
<keyword evidence="4 8" id="KW-0808">Transferase</keyword>
<organism evidence="10 11">
    <name type="scientific">Vibrio ulleungensis</name>
    <dbReference type="NCBI Taxonomy" id="2807619"/>
    <lineage>
        <taxon>Bacteria</taxon>
        <taxon>Pseudomonadati</taxon>
        <taxon>Pseudomonadota</taxon>
        <taxon>Gammaproteobacteria</taxon>
        <taxon>Vibrionales</taxon>
        <taxon>Vibrionaceae</taxon>
        <taxon>Vibrio</taxon>
    </lineage>
</organism>
<feature type="transmembrane region" description="Helical" evidence="8">
    <location>
        <begin position="173"/>
        <end position="194"/>
    </location>
</feature>
<dbReference type="HAMAP" id="MF_01937">
    <property type="entry name" value="MenA_1"/>
    <property type="match status" value="1"/>
</dbReference>
<evidence type="ECO:0000313" key="10">
    <source>
        <dbReference type="EMBL" id="MBM7037769.1"/>
    </source>
</evidence>
<evidence type="ECO:0000256" key="5">
    <source>
        <dbReference type="ARBA" id="ARBA00022692"/>
    </source>
</evidence>
<comment type="catalytic activity">
    <reaction evidence="8">
        <text>an all-trans-polyprenyl diphosphate + 1,4-dihydroxy-2-naphthoate + H(+) = a 2-demethylmenaquinol + CO2 + diphosphate</text>
        <dbReference type="Rhea" id="RHEA:26478"/>
        <dbReference type="Rhea" id="RHEA-COMP:9563"/>
        <dbReference type="Rhea" id="RHEA-COMP:9564"/>
        <dbReference type="ChEBI" id="CHEBI:11173"/>
        <dbReference type="ChEBI" id="CHEBI:15378"/>
        <dbReference type="ChEBI" id="CHEBI:16526"/>
        <dbReference type="ChEBI" id="CHEBI:33019"/>
        <dbReference type="ChEBI" id="CHEBI:55437"/>
        <dbReference type="ChEBI" id="CHEBI:58914"/>
        <dbReference type="EC" id="2.5.1.74"/>
    </reaction>
</comment>
<dbReference type="PANTHER" id="PTHR13929">
    <property type="entry name" value="1,4-DIHYDROXY-2-NAPHTHOATE OCTAPRENYLTRANSFERASE"/>
    <property type="match status" value="1"/>
</dbReference>
<keyword evidence="3 8" id="KW-1003">Cell membrane</keyword>
<reference evidence="10 11" key="1">
    <citation type="submission" date="2021-02" db="EMBL/GenBank/DDBJ databases">
        <authorList>
            <person name="Park J.-S."/>
        </authorList>
    </citation>
    <scope>NUCLEOTIDE SEQUENCE [LARGE SCALE GENOMIC DNA]</scope>
    <source>
        <strain evidence="10 11">188UL20-2</strain>
    </source>
</reference>
<dbReference type="InterPro" id="IPR026046">
    <property type="entry name" value="UBIAD1"/>
</dbReference>